<feature type="domain" description="Activator of Hsp90 ATPase homologue 1/2-like C-terminal" evidence="2">
    <location>
        <begin position="27"/>
        <end position="139"/>
    </location>
</feature>
<proteinExistence type="inferred from homology"/>
<evidence type="ECO:0000259" key="2">
    <source>
        <dbReference type="Pfam" id="PF08327"/>
    </source>
</evidence>
<dbReference type="Proteomes" id="UP000468828">
    <property type="component" value="Unassembled WGS sequence"/>
</dbReference>
<reference evidence="4 6" key="2">
    <citation type="submission" date="2020-02" db="EMBL/GenBank/DDBJ databases">
        <title>The WGS of Modestobacter muralis DSM 100205.</title>
        <authorList>
            <person name="Jiang Z."/>
        </authorList>
    </citation>
    <scope>NUCLEOTIDE SEQUENCE [LARGE SCALE GENOMIC DNA]</scope>
    <source>
        <strain evidence="4 6">DSM 100205</strain>
    </source>
</reference>
<evidence type="ECO:0000313" key="6">
    <source>
        <dbReference type="Proteomes" id="UP000471152"/>
    </source>
</evidence>
<comment type="caution">
    <text evidence="4">The sequence shown here is derived from an EMBL/GenBank/DDBJ whole genome shotgun (WGS) entry which is preliminary data.</text>
</comment>
<name>A0A6P0H6E5_9ACTN</name>
<evidence type="ECO:0000313" key="3">
    <source>
        <dbReference type="EMBL" id="NEK93529.1"/>
    </source>
</evidence>
<dbReference type="EMBL" id="JAAGWB010000013">
    <property type="protein sequence ID" value="NEN50296.1"/>
    <property type="molecule type" value="Genomic_DNA"/>
</dbReference>
<dbReference type="AlphaFoldDB" id="A0A6P0H6E5"/>
<gene>
    <name evidence="4" type="ORF">G3R41_04980</name>
    <name evidence="3" type="ORF">GCU67_04980</name>
</gene>
<dbReference type="SUPFAM" id="SSF55961">
    <property type="entry name" value="Bet v1-like"/>
    <property type="match status" value="1"/>
</dbReference>
<evidence type="ECO:0000313" key="5">
    <source>
        <dbReference type="Proteomes" id="UP000468828"/>
    </source>
</evidence>
<comment type="similarity">
    <text evidence="1">Belongs to the AHA1 family.</text>
</comment>
<dbReference type="Gene3D" id="3.30.530.20">
    <property type="match status" value="1"/>
</dbReference>
<dbReference type="InterPro" id="IPR023393">
    <property type="entry name" value="START-like_dom_sf"/>
</dbReference>
<accession>A0A6P0H6E5</accession>
<evidence type="ECO:0000313" key="4">
    <source>
        <dbReference type="EMBL" id="NEN50296.1"/>
    </source>
</evidence>
<reference evidence="3 5" key="1">
    <citation type="submission" date="2020-01" db="EMBL/GenBank/DDBJ databases">
        <title>the WGS Modestobacter muralis CPCC 204518.</title>
        <authorList>
            <person name="Jiang Z."/>
        </authorList>
    </citation>
    <scope>NUCLEOTIDE SEQUENCE [LARGE SCALE GENOMIC DNA]</scope>
    <source>
        <strain evidence="3 5">DSM 100205</strain>
    </source>
</reference>
<sequence>MAGEGRTGEVDVLAEGVQLRFRRRWPVPVADVWAALTEPDRLVRWIGTYDGLREPGGAGTFTMTHEDTPVGEPMRVVACAAPVRLVVEWDTEGGWRVELDLDQEGDEAVLLFTQLFAPGTDVVDFALGWHWYLDKLDAEVIGGPVPPAWDDFLVEVGPAYGRG</sequence>
<organism evidence="4 6">
    <name type="scientific">Modestobacter muralis</name>
    <dbReference type="NCBI Taxonomy" id="1608614"/>
    <lineage>
        <taxon>Bacteria</taxon>
        <taxon>Bacillati</taxon>
        <taxon>Actinomycetota</taxon>
        <taxon>Actinomycetes</taxon>
        <taxon>Geodermatophilales</taxon>
        <taxon>Geodermatophilaceae</taxon>
        <taxon>Modestobacter</taxon>
    </lineage>
</organism>
<dbReference type="EMBL" id="JAAGWH010000013">
    <property type="protein sequence ID" value="NEK93529.1"/>
    <property type="molecule type" value="Genomic_DNA"/>
</dbReference>
<evidence type="ECO:0000256" key="1">
    <source>
        <dbReference type="ARBA" id="ARBA00006817"/>
    </source>
</evidence>
<dbReference type="Pfam" id="PF08327">
    <property type="entry name" value="AHSA1"/>
    <property type="match status" value="1"/>
</dbReference>
<protein>
    <submittedName>
        <fullName evidence="4">ATPase</fullName>
    </submittedName>
</protein>
<dbReference type="RefSeq" id="WP_163609966.1">
    <property type="nucleotide sequence ID" value="NZ_JAAGWB010000013.1"/>
</dbReference>
<dbReference type="Proteomes" id="UP000471152">
    <property type="component" value="Unassembled WGS sequence"/>
</dbReference>
<dbReference type="InterPro" id="IPR013538">
    <property type="entry name" value="ASHA1/2-like_C"/>
</dbReference>
<keyword evidence="5" id="KW-1185">Reference proteome</keyword>